<sequence>MSGAAAADVAGLGQIEIKAMEEAGYDKDFSCAVTGASATIGPIVPPSIPLVLFGVLANTSVTKLFIGGIV</sequence>
<name>X1U848_9ZZZZ</name>
<evidence type="ECO:0000313" key="8">
    <source>
        <dbReference type="EMBL" id="GAI96010.1"/>
    </source>
</evidence>
<feature type="non-terminal residue" evidence="8">
    <location>
        <position position="70"/>
    </location>
</feature>
<evidence type="ECO:0000256" key="3">
    <source>
        <dbReference type="ARBA" id="ARBA00022519"/>
    </source>
</evidence>
<comment type="subcellular location">
    <subcellularLocation>
        <location evidence="1">Cell inner membrane</location>
        <topology evidence="1">Multi-pass membrane protein</topology>
    </subcellularLocation>
</comment>
<protein>
    <recommendedName>
        <fullName evidence="7">TRAP C4-dicarboxylate transport system permease DctM subunit domain-containing protein</fullName>
    </recommendedName>
</protein>
<dbReference type="AlphaFoldDB" id="X1U848"/>
<keyword evidence="3" id="KW-0997">Cell inner membrane</keyword>
<comment type="caution">
    <text evidence="8">The sequence shown here is derived from an EMBL/GenBank/DDBJ whole genome shotgun (WGS) entry which is preliminary data.</text>
</comment>
<evidence type="ECO:0000256" key="5">
    <source>
        <dbReference type="ARBA" id="ARBA00022989"/>
    </source>
</evidence>
<keyword evidence="5" id="KW-1133">Transmembrane helix</keyword>
<dbReference type="EMBL" id="BARW01019499">
    <property type="protein sequence ID" value="GAI96010.1"/>
    <property type="molecule type" value="Genomic_DNA"/>
</dbReference>
<dbReference type="GO" id="GO:0005886">
    <property type="term" value="C:plasma membrane"/>
    <property type="evidence" value="ECO:0007669"/>
    <property type="project" value="UniProtKB-SubCell"/>
</dbReference>
<evidence type="ECO:0000256" key="1">
    <source>
        <dbReference type="ARBA" id="ARBA00004429"/>
    </source>
</evidence>
<dbReference type="Pfam" id="PF06808">
    <property type="entry name" value="DctM"/>
    <property type="match status" value="1"/>
</dbReference>
<proteinExistence type="predicted"/>
<keyword evidence="2" id="KW-1003">Cell membrane</keyword>
<dbReference type="GO" id="GO:0022857">
    <property type="term" value="F:transmembrane transporter activity"/>
    <property type="evidence" value="ECO:0007669"/>
    <property type="project" value="TreeGrafter"/>
</dbReference>
<evidence type="ECO:0000256" key="2">
    <source>
        <dbReference type="ARBA" id="ARBA00022475"/>
    </source>
</evidence>
<evidence type="ECO:0000256" key="4">
    <source>
        <dbReference type="ARBA" id="ARBA00022692"/>
    </source>
</evidence>
<keyword evidence="6" id="KW-0472">Membrane</keyword>
<dbReference type="InterPro" id="IPR010656">
    <property type="entry name" value="DctM"/>
</dbReference>
<dbReference type="PANTHER" id="PTHR33362:SF3">
    <property type="entry name" value="SIALIC ACID TRAP TRANSPORTER PERMEASE PROTEIN SIAT"/>
    <property type="match status" value="1"/>
</dbReference>
<feature type="domain" description="TRAP C4-dicarboxylate transport system permease DctM subunit" evidence="7">
    <location>
        <begin position="1"/>
        <end position="70"/>
    </location>
</feature>
<dbReference type="PANTHER" id="PTHR33362">
    <property type="entry name" value="SIALIC ACID TRAP TRANSPORTER PERMEASE PROTEIN SIAT-RELATED"/>
    <property type="match status" value="1"/>
</dbReference>
<reference evidence="8" key="1">
    <citation type="journal article" date="2014" name="Front. Microbiol.">
        <title>High frequency of phylogenetically diverse reductive dehalogenase-homologous genes in deep subseafloor sedimentary metagenomes.</title>
        <authorList>
            <person name="Kawai M."/>
            <person name="Futagami T."/>
            <person name="Toyoda A."/>
            <person name="Takaki Y."/>
            <person name="Nishi S."/>
            <person name="Hori S."/>
            <person name="Arai W."/>
            <person name="Tsubouchi T."/>
            <person name="Morono Y."/>
            <person name="Uchiyama I."/>
            <person name="Ito T."/>
            <person name="Fujiyama A."/>
            <person name="Inagaki F."/>
            <person name="Takami H."/>
        </authorList>
    </citation>
    <scope>NUCLEOTIDE SEQUENCE</scope>
    <source>
        <strain evidence="8">Expedition CK06-06</strain>
    </source>
</reference>
<accession>X1U848</accession>
<evidence type="ECO:0000256" key="6">
    <source>
        <dbReference type="ARBA" id="ARBA00023136"/>
    </source>
</evidence>
<dbReference type="InterPro" id="IPR004681">
    <property type="entry name" value="TRAP_DctM"/>
</dbReference>
<gene>
    <name evidence="8" type="ORF">S12H4_33130</name>
</gene>
<keyword evidence="4" id="KW-0812">Transmembrane</keyword>
<evidence type="ECO:0000259" key="7">
    <source>
        <dbReference type="Pfam" id="PF06808"/>
    </source>
</evidence>
<organism evidence="8">
    <name type="scientific">marine sediment metagenome</name>
    <dbReference type="NCBI Taxonomy" id="412755"/>
    <lineage>
        <taxon>unclassified sequences</taxon>
        <taxon>metagenomes</taxon>
        <taxon>ecological metagenomes</taxon>
    </lineage>
</organism>